<dbReference type="InterPro" id="IPR040676">
    <property type="entry name" value="DUF5641"/>
</dbReference>
<dbReference type="AlphaFoldDB" id="A0A0J7JV24"/>
<keyword evidence="3" id="KW-1185">Reference proteome</keyword>
<evidence type="ECO:0000313" key="3">
    <source>
        <dbReference type="Proteomes" id="UP000036403"/>
    </source>
</evidence>
<dbReference type="EMBL" id="LBMM01029297">
    <property type="protein sequence ID" value="KMQ82017.1"/>
    <property type="molecule type" value="Genomic_DNA"/>
</dbReference>
<accession>A0A0J7JV24</accession>
<name>A0A0J7JV24_LASNI</name>
<dbReference type="STRING" id="67767.A0A0J7JV24"/>
<evidence type="ECO:0000259" key="1">
    <source>
        <dbReference type="Pfam" id="PF18701"/>
    </source>
</evidence>
<reference evidence="2 3" key="1">
    <citation type="submission" date="2015-04" db="EMBL/GenBank/DDBJ databases">
        <title>Lasius niger genome sequencing.</title>
        <authorList>
            <person name="Konorov E.A."/>
            <person name="Nikitin M.A."/>
            <person name="Kirill M.V."/>
            <person name="Chang P."/>
        </authorList>
    </citation>
    <scope>NUCLEOTIDE SEQUENCE [LARGE SCALE GENOMIC DNA]</scope>
    <source>
        <tissue evidence="2">Whole</tissue>
    </source>
</reference>
<dbReference type="Proteomes" id="UP000036403">
    <property type="component" value="Unassembled WGS sequence"/>
</dbReference>
<protein>
    <recommendedName>
        <fullName evidence="1">DUF5641 domain-containing protein</fullName>
    </recommendedName>
</protein>
<dbReference type="OrthoDB" id="5984724at2759"/>
<evidence type="ECO:0000313" key="2">
    <source>
        <dbReference type="EMBL" id="KMQ82017.1"/>
    </source>
</evidence>
<dbReference type="Pfam" id="PF18701">
    <property type="entry name" value="DUF5641"/>
    <property type="match status" value="1"/>
</dbReference>
<sequence>MSTALPSCIKVAHPSTDIKKGSLVLITDERYPPGKWPLARVTHLHPGPDGLTRVVTVKTATFTYKRPITKLCILPTDPNAVCSTNLLSKAGGNVKETTCLTDESSE</sequence>
<organism evidence="2 3">
    <name type="scientific">Lasius niger</name>
    <name type="common">Black garden ant</name>
    <dbReference type="NCBI Taxonomy" id="67767"/>
    <lineage>
        <taxon>Eukaryota</taxon>
        <taxon>Metazoa</taxon>
        <taxon>Ecdysozoa</taxon>
        <taxon>Arthropoda</taxon>
        <taxon>Hexapoda</taxon>
        <taxon>Insecta</taxon>
        <taxon>Pterygota</taxon>
        <taxon>Neoptera</taxon>
        <taxon>Endopterygota</taxon>
        <taxon>Hymenoptera</taxon>
        <taxon>Apocrita</taxon>
        <taxon>Aculeata</taxon>
        <taxon>Formicoidea</taxon>
        <taxon>Formicidae</taxon>
        <taxon>Formicinae</taxon>
        <taxon>Lasius</taxon>
        <taxon>Lasius</taxon>
    </lineage>
</organism>
<proteinExistence type="predicted"/>
<comment type="caution">
    <text evidence="2">The sequence shown here is derived from an EMBL/GenBank/DDBJ whole genome shotgun (WGS) entry which is preliminary data.</text>
</comment>
<feature type="domain" description="DUF5641" evidence="1">
    <location>
        <begin position="11"/>
        <end position="74"/>
    </location>
</feature>
<dbReference type="PaxDb" id="67767-A0A0J7JV24"/>
<gene>
    <name evidence="2" type="ORF">RF55_24478</name>
</gene>